<dbReference type="RefSeq" id="WP_345241402.1">
    <property type="nucleotide sequence ID" value="NZ_BAABHD010000012.1"/>
</dbReference>
<protein>
    <submittedName>
        <fullName evidence="1">Uncharacterized protein</fullName>
    </submittedName>
</protein>
<proteinExistence type="predicted"/>
<dbReference type="Proteomes" id="UP001501175">
    <property type="component" value="Unassembled WGS sequence"/>
</dbReference>
<dbReference type="EMBL" id="BAABHD010000012">
    <property type="protein sequence ID" value="GAA4450408.1"/>
    <property type="molecule type" value="Genomic_DNA"/>
</dbReference>
<accession>A0ABP8MKE1</accession>
<sequence length="163" mass="18651">MTPIDLYNRTPEREDNDLSVLIGCLYNHIPEVSALLELDKSIIDGNNKVVIKYYKDHSFENRYIWRLASVWFEAIPVMIIQNAGLKGEEFQRRLITYEQGYVELIQYLKGLLTDACIDASDLVDQNEEISGLDAFHGCILDSSFEPSPHLILSGVWPYPLAEN</sequence>
<reference evidence="2" key="1">
    <citation type="journal article" date="2019" name="Int. J. Syst. Evol. Microbiol.">
        <title>The Global Catalogue of Microorganisms (GCM) 10K type strain sequencing project: providing services to taxonomists for standard genome sequencing and annotation.</title>
        <authorList>
            <consortium name="The Broad Institute Genomics Platform"/>
            <consortium name="The Broad Institute Genome Sequencing Center for Infectious Disease"/>
            <person name="Wu L."/>
            <person name="Ma J."/>
        </authorList>
    </citation>
    <scope>NUCLEOTIDE SEQUENCE [LARGE SCALE GENOMIC DNA]</scope>
    <source>
        <strain evidence="2">JCM 17927</strain>
    </source>
</reference>
<organism evidence="1 2">
    <name type="scientific">Nibrella saemangeumensis</name>
    <dbReference type="NCBI Taxonomy" id="1084526"/>
    <lineage>
        <taxon>Bacteria</taxon>
        <taxon>Pseudomonadati</taxon>
        <taxon>Bacteroidota</taxon>
        <taxon>Cytophagia</taxon>
        <taxon>Cytophagales</taxon>
        <taxon>Spirosomataceae</taxon>
        <taxon>Nibrella</taxon>
    </lineage>
</organism>
<name>A0ABP8MKE1_9BACT</name>
<evidence type="ECO:0000313" key="1">
    <source>
        <dbReference type="EMBL" id="GAA4450408.1"/>
    </source>
</evidence>
<gene>
    <name evidence="1" type="ORF">GCM10023189_10970</name>
</gene>
<evidence type="ECO:0000313" key="2">
    <source>
        <dbReference type="Proteomes" id="UP001501175"/>
    </source>
</evidence>
<comment type="caution">
    <text evidence="1">The sequence shown here is derived from an EMBL/GenBank/DDBJ whole genome shotgun (WGS) entry which is preliminary data.</text>
</comment>
<keyword evidence="2" id="KW-1185">Reference proteome</keyword>